<dbReference type="HOGENOM" id="CLU_3065977_0_0_6"/>
<dbReference type="Proteomes" id="UP000002695">
    <property type="component" value="Chromosome"/>
</dbReference>
<reference evidence="1 2" key="1">
    <citation type="journal article" date="2010" name="J. Bacteriol.">
        <title>Short-term signatures of evolutionary change in the Salmonella enterica serovar typhimurium 14028 genome.</title>
        <authorList>
            <person name="Jarvik T."/>
            <person name="Smillie C."/>
            <person name="Groisman E.A."/>
            <person name="Ochman H."/>
        </authorList>
    </citation>
    <scope>NUCLEOTIDE SEQUENCE [LARGE SCALE GENOMIC DNA]</scope>
    <source>
        <strain evidence="2">14028s / SGSC 2262</strain>
    </source>
</reference>
<name>A0A0F6B2Y7_SALT1</name>
<dbReference type="BioCyc" id="SENT588858:STM14_RS10900-MONOMER"/>
<organism evidence="1 2">
    <name type="scientific">Salmonella typhimurium (strain 14028s / SGSC 2262)</name>
    <dbReference type="NCBI Taxonomy" id="588858"/>
    <lineage>
        <taxon>Bacteria</taxon>
        <taxon>Pseudomonadati</taxon>
        <taxon>Pseudomonadota</taxon>
        <taxon>Gammaproteobacteria</taxon>
        <taxon>Enterobacterales</taxon>
        <taxon>Enterobacteriaceae</taxon>
        <taxon>Salmonella</taxon>
    </lineage>
</organism>
<gene>
    <name evidence="1" type="ordered locus">STM14_2424</name>
</gene>
<dbReference type="PATRIC" id="fig|588858.6.peg.2265"/>
<accession>A0A0F6B2Y7</accession>
<dbReference type="KEGG" id="seo:STM14_2424"/>
<evidence type="ECO:0000313" key="2">
    <source>
        <dbReference type="Proteomes" id="UP000002695"/>
    </source>
</evidence>
<keyword evidence="2" id="KW-1185">Reference proteome</keyword>
<dbReference type="EMBL" id="CP001363">
    <property type="protein sequence ID" value="ACY88876.1"/>
    <property type="molecule type" value="Genomic_DNA"/>
</dbReference>
<proteinExistence type="predicted"/>
<protein>
    <submittedName>
        <fullName evidence="1">Cytoplasmic protein</fullName>
    </submittedName>
</protein>
<sequence>MGAGQKINCCEGNALARGDNLRCGTVDAVQKIWPPGWLKYAHMTIQPENLQNP</sequence>
<dbReference type="AlphaFoldDB" id="A0A0F6B2Y7"/>
<evidence type="ECO:0000313" key="1">
    <source>
        <dbReference type="EMBL" id="ACY88876.1"/>
    </source>
</evidence>